<name>A0A368V3M1_MARNT</name>
<dbReference type="PANTHER" id="PTHR30441">
    <property type="entry name" value="DUF748 DOMAIN-CONTAINING PROTEIN"/>
    <property type="match status" value="1"/>
</dbReference>
<dbReference type="InterPro" id="IPR052894">
    <property type="entry name" value="AsmA-related"/>
</dbReference>
<dbReference type="RefSeq" id="WP_113879600.1">
    <property type="nucleotide sequence ID" value="NZ_QNSA01000004.1"/>
</dbReference>
<keyword evidence="2" id="KW-0812">Transmembrane</keyword>
<keyword evidence="2" id="KW-0472">Membrane</keyword>
<accession>A0A368V3M1</accession>
<dbReference type="EMBL" id="QPJB01000004">
    <property type="protein sequence ID" value="RCW35692.1"/>
    <property type="molecule type" value="Genomic_DNA"/>
</dbReference>
<keyword evidence="2" id="KW-1133">Transmembrane helix</keyword>
<dbReference type="InterPro" id="IPR008023">
    <property type="entry name" value="DUF748"/>
</dbReference>
<sequence>MAEKEAENNQVASHRVASRRKSHLVRNLLIALGVLLGLYALAGFLILPWWLERSLPEQLNQRMGWQAEVENVRFNPFAFSLEADAFSAEDADGEPVTAFDHLRVNLSFLSLLRGIIGFEEIRLVEPDVRLDLLKDYDINYARDWRQANPESEDATQSGTAEPGNTPRLYFQQVTIDGGELLFRDFSQGGDPVEFRVAPLDLTLNDLATWPREGSDSQYSVMAALGEQVIEWDGELSVTPLHSAGRLRLSGLRHDTLAHFLAPYLPWQLRAGTVTLESRYELAGGDRFELITSDGNLTIQQLALALSPSDDQPALATETIAIQGIGFDLTAREATVGMVSIQQPSLAASRNAEGEVDWQASLATAGTDQSEASEPASGSGEPFRWSVQGVELSGGQVRWWDQVPEKDADIAVNNLAITMGGLSHRLDEPVSYDVSAELGAGGRITAIGQMTPAPFTFEGALSGSEILLPVIQPYVADAANLELVDGRLGFDGNLDLDGQDDPLTGTFSGTAEIAGLATRLPGNGGELVSWELLRLAPVEFNLNPARLEIGTVTLNSPAVNVIRAADGLHNLQQIIQDGGASEAETSPTESSEASEPGFIFRIGELVVEQGSMAYTDRTLEPAFSTAFRELTGSVTGISNVPPQQGRVAISGQLAGVAPVRFDGTLGALGTEEPSNLKLTMRDMALPLLSPYFGRYLGYSVDSGKLEMALDYQITGTRLEASNEVILDRMQLGSAVASEQAINAPVKLGLALLTDRDGVIEVNLPIQGDMSDPEFSVGQIVMRAFVNLLVKAAASPFSMLGSLAEMAGFSSEELGQVSFVPGSVQLADNEAEKLTALAQALRERPGLLLNIRGAVAPEADALALLKAQMQARGETVTGEAWEQAQQAWREGERSLPPEALGRLASERGVTVRQVLTATHEVSDSQLFLLDPARDAQVDEQGNVMVRFTLDVR</sequence>
<evidence type="ECO:0000256" key="1">
    <source>
        <dbReference type="SAM" id="MobiDB-lite"/>
    </source>
</evidence>
<dbReference type="Pfam" id="PF05359">
    <property type="entry name" value="DUF748"/>
    <property type="match status" value="1"/>
</dbReference>
<dbReference type="Proteomes" id="UP000252795">
    <property type="component" value="Unassembled WGS sequence"/>
</dbReference>
<feature type="region of interest" description="Disordered" evidence="1">
    <location>
        <begin position="147"/>
        <end position="166"/>
    </location>
</feature>
<evidence type="ECO:0000313" key="6">
    <source>
        <dbReference type="Proteomes" id="UP000253065"/>
    </source>
</evidence>
<dbReference type="GO" id="GO:0090313">
    <property type="term" value="P:regulation of protein targeting to membrane"/>
    <property type="evidence" value="ECO:0007669"/>
    <property type="project" value="TreeGrafter"/>
</dbReference>
<proteinExistence type="predicted"/>
<organism evidence="4 5">
    <name type="scientific">Marinobacter nauticus</name>
    <name type="common">Marinobacter hydrocarbonoclasticus</name>
    <name type="synonym">Marinobacter aquaeolei</name>
    <dbReference type="NCBI Taxonomy" id="2743"/>
    <lineage>
        <taxon>Bacteria</taxon>
        <taxon>Pseudomonadati</taxon>
        <taxon>Pseudomonadota</taxon>
        <taxon>Gammaproteobacteria</taxon>
        <taxon>Pseudomonadales</taxon>
        <taxon>Marinobacteraceae</taxon>
        <taxon>Marinobacter</taxon>
    </lineage>
</organism>
<evidence type="ECO:0000313" key="5">
    <source>
        <dbReference type="Proteomes" id="UP000252795"/>
    </source>
</evidence>
<comment type="caution">
    <text evidence="4">The sequence shown here is derived from an EMBL/GenBank/DDBJ whole genome shotgun (WGS) entry which is preliminary data.</text>
</comment>
<dbReference type="EMBL" id="QNSA01000004">
    <property type="protein sequence ID" value="RBP75161.1"/>
    <property type="molecule type" value="Genomic_DNA"/>
</dbReference>
<gene>
    <name evidence="4" type="ORF">DET51_104311</name>
    <name evidence="3" type="ORF">DET64_104311</name>
</gene>
<dbReference type="AlphaFoldDB" id="A0A368V3M1"/>
<keyword evidence="6" id="KW-1185">Reference proteome</keyword>
<evidence type="ECO:0000256" key="2">
    <source>
        <dbReference type="SAM" id="Phobius"/>
    </source>
</evidence>
<dbReference type="GO" id="GO:0005886">
    <property type="term" value="C:plasma membrane"/>
    <property type="evidence" value="ECO:0007669"/>
    <property type="project" value="TreeGrafter"/>
</dbReference>
<reference evidence="4 5" key="1">
    <citation type="submission" date="2018-07" db="EMBL/GenBank/DDBJ databases">
        <title>Freshwater and sediment microbial communities from various areas in North America, analyzing microbe dynamics in response to fracking.</title>
        <authorList>
            <person name="Lamendella R."/>
        </authorList>
    </citation>
    <scope>NUCLEOTIDE SEQUENCE [LARGE SCALE GENOMIC DNA]</scope>
    <source>
        <strain evidence="4 5">114E</strain>
        <strain evidence="3 6">114E_o</strain>
    </source>
</reference>
<feature type="region of interest" description="Disordered" evidence="1">
    <location>
        <begin position="363"/>
        <end position="383"/>
    </location>
</feature>
<dbReference type="Proteomes" id="UP000253065">
    <property type="component" value="Unassembled WGS sequence"/>
</dbReference>
<feature type="compositionally biased region" description="Low complexity" evidence="1">
    <location>
        <begin position="369"/>
        <end position="381"/>
    </location>
</feature>
<evidence type="ECO:0000313" key="3">
    <source>
        <dbReference type="EMBL" id="RBP75161.1"/>
    </source>
</evidence>
<dbReference type="PANTHER" id="PTHR30441:SF8">
    <property type="entry name" value="DUF748 DOMAIN-CONTAINING PROTEIN"/>
    <property type="match status" value="1"/>
</dbReference>
<feature type="transmembrane region" description="Helical" evidence="2">
    <location>
        <begin position="28"/>
        <end position="51"/>
    </location>
</feature>
<protein>
    <submittedName>
        <fullName evidence="4">Uncharacterized protein involved in outer membrane biogenesis</fullName>
    </submittedName>
</protein>
<evidence type="ECO:0000313" key="4">
    <source>
        <dbReference type="EMBL" id="RCW35692.1"/>
    </source>
</evidence>